<evidence type="ECO:0000313" key="2">
    <source>
        <dbReference type="Proteomes" id="UP000030111"/>
    </source>
</evidence>
<dbReference type="EMBL" id="JRLY01000005">
    <property type="protein sequence ID" value="KGO93390.1"/>
    <property type="molecule type" value="Genomic_DNA"/>
</dbReference>
<accession>A0A0A2MYU0</accession>
<dbReference type="STRING" id="1121898.GCA_000422725_02116"/>
<dbReference type="RefSeq" id="WP_026990930.1">
    <property type="nucleotide sequence ID" value="NZ_AUGP01000018.1"/>
</dbReference>
<name>A0A0A2MYU0_9FLAO</name>
<dbReference type="AlphaFoldDB" id="A0A0A2MYU0"/>
<sequence length="181" mass="20731">MAEDNEENIEILTVDTFNDILSKLVGLSITSTTRTGNMECIKVNTNKDEGSAVIGDDDKYALHIQCAWRITDEKKILIGWSDVYNSATSTEYEPDFVWDKIDGNKRDVNLKKLIADNDLVINDAKVDTYGGFKISFTNKMNFEAFADESYDSYCEFWRLVDNDPENSCHYVSTPEEMYRVK</sequence>
<protein>
    <submittedName>
        <fullName evidence="1">Uncharacterized protein</fullName>
    </submittedName>
</protein>
<dbReference type="Proteomes" id="UP000030111">
    <property type="component" value="Unassembled WGS sequence"/>
</dbReference>
<gene>
    <name evidence="1" type="ORF">Q766_08815</name>
</gene>
<keyword evidence="2" id="KW-1185">Reference proteome</keyword>
<proteinExistence type="predicted"/>
<comment type="caution">
    <text evidence="1">The sequence shown here is derived from an EMBL/GenBank/DDBJ whole genome shotgun (WGS) entry which is preliminary data.</text>
</comment>
<evidence type="ECO:0000313" key="1">
    <source>
        <dbReference type="EMBL" id="KGO93390.1"/>
    </source>
</evidence>
<organism evidence="1 2">
    <name type="scientific">Flavobacterium subsaxonicum WB 4.1-42 = DSM 21790</name>
    <dbReference type="NCBI Taxonomy" id="1121898"/>
    <lineage>
        <taxon>Bacteria</taxon>
        <taxon>Pseudomonadati</taxon>
        <taxon>Bacteroidota</taxon>
        <taxon>Flavobacteriia</taxon>
        <taxon>Flavobacteriales</taxon>
        <taxon>Flavobacteriaceae</taxon>
        <taxon>Flavobacterium</taxon>
    </lineage>
</organism>
<dbReference type="eggNOG" id="ENOG5033JNK">
    <property type="taxonomic scope" value="Bacteria"/>
</dbReference>
<dbReference type="OrthoDB" id="2059196at2"/>
<reference evidence="1 2" key="1">
    <citation type="submission" date="2013-09" db="EMBL/GenBank/DDBJ databases">
        <authorList>
            <person name="Zeng Z."/>
            <person name="Chen C."/>
        </authorList>
    </citation>
    <scope>NUCLEOTIDE SEQUENCE [LARGE SCALE GENOMIC DNA]</scope>
    <source>
        <strain evidence="1 2">WB 4.1-42</strain>
    </source>
</reference>